<gene>
    <name evidence="3" type="ORF">DI536_12925</name>
</gene>
<dbReference type="Gene3D" id="1.10.30.50">
    <property type="match status" value="1"/>
</dbReference>
<feature type="region of interest" description="Disordered" evidence="1">
    <location>
        <begin position="24"/>
        <end position="83"/>
    </location>
</feature>
<dbReference type="CDD" id="cd00085">
    <property type="entry name" value="HNHc"/>
    <property type="match status" value="1"/>
</dbReference>
<dbReference type="EMBL" id="QFQP01000010">
    <property type="protein sequence ID" value="PZR13188.1"/>
    <property type="molecule type" value="Genomic_DNA"/>
</dbReference>
<proteinExistence type="predicted"/>
<sequence>MAIGSVRPPSMRATSRWLVILHEPTRARASKHRRSRESPDAGRSTPIRATRCSRANANVVRREPTRSPPAGQTKPRRTTRSGVVTERCPLVKAHVLTRSEGRCEACAKDAPFHSDDGQPYLEVHHLVPLAEEGPDVVSNAVAVCPNCHRFLHHAKGRELATSELLTRFGSFVAAR</sequence>
<dbReference type="GO" id="GO:0003676">
    <property type="term" value="F:nucleic acid binding"/>
    <property type="evidence" value="ECO:0007669"/>
    <property type="project" value="InterPro"/>
</dbReference>
<dbReference type="Proteomes" id="UP000249061">
    <property type="component" value="Unassembled WGS sequence"/>
</dbReference>
<protein>
    <recommendedName>
        <fullName evidence="2">HNH nuclease domain-containing protein</fullName>
    </recommendedName>
</protein>
<dbReference type="GO" id="GO:0008270">
    <property type="term" value="F:zinc ion binding"/>
    <property type="evidence" value="ECO:0007669"/>
    <property type="project" value="InterPro"/>
</dbReference>
<organism evidence="3 4">
    <name type="scientific">Archangium gephyra</name>
    <dbReference type="NCBI Taxonomy" id="48"/>
    <lineage>
        <taxon>Bacteria</taxon>
        <taxon>Pseudomonadati</taxon>
        <taxon>Myxococcota</taxon>
        <taxon>Myxococcia</taxon>
        <taxon>Myxococcales</taxon>
        <taxon>Cystobacterineae</taxon>
        <taxon>Archangiaceae</taxon>
        <taxon>Archangium</taxon>
    </lineage>
</organism>
<evidence type="ECO:0000313" key="4">
    <source>
        <dbReference type="Proteomes" id="UP000249061"/>
    </source>
</evidence>
<feature type="domain" description="HNH nuclease" evidence="2">
    <location>
        <begin position="90"/>
        <end position="149"/>
    </location>
</feature>
<evidence type="ECO:0000259" key="2">
    <source>
        <dbReference type="SMART" id="SM00507"/>
    </source>
</evidence>
<accession>A0A2W5UVE9</accession>
<dbReference type="InterPro" id="IPR002711">
    <property type="entry name" value="HNH"/>
</dbReference>
<dbReference type="AlphaFoldDB" id="A0A2W5UVE9"/>
<comment type="caution">
    <text evidence="3">The sequence shown here is derived from an EMBL/GenBank/DDBJ whole genome shotgun (WGS) entry which is preliminary data.</text>
</comment>
<evidence type="ECO:0000313" key="3">
    <source>
        <dbReference type="EMBL" id="PZR13188.1"/>
    </source>
</evidence>
<dbReference type="InterPro" id="IPR003615">
    <property type="entry name" value="HNH_nuc"/>
</dbReference>
<dbReference type="SMART" id="SM00507">
    <property type="entry name" value="HNHc"/>
    <property type="match status" value="1"/>
</dbReference>
<evidence type="ECO:0000256" key="1">
    <source>
        <dbReference type="SAM" id="MobiDB-lite"/>
    </source>
</evidence>
<reference evidence="3 4" key="1">
    <citation type="submission" date="2017-08" db="EMBL/GenBank/DDBJ databases">
        <title>Infants hospitalized years apart are colonized by the same room-sourced microbial strains.</title>
        <authorList>
            <person name="Brooks B."/>
            <person name="Olm M.R."/>
            <person name="Firek B.A."/>
            <person name="Baker R."/>
            <person name="Thomas B.C."/>
            <person name="Morowitz M.J."/>
            <person name="Banfield J.F."/>
        </authorList>
    </citation>
    <scope>NUCLEOTIDE SEQUENCE [LARGE SCALE GENOMIC DNA]</scope>
    <source>
        <strain evidence="3">S2_003_000_R2_14</strain>
    </source>
</reference>
<dbReference type="GO" id="GO:0004519">
    <property type="term" value="F:endonuclease activity"/>
    <property type="evidence" value="ECO:0007669"/>
    <property type="project" value="InterPro"/>
</dbReference>
<name>A0A2W5UVE9_9BACT</name>
<dbReference type="Pfam" id="PF01844">
    <property type="entry name" value="HNH"/>
    <property type="match status" value="1"/>
</dbReference>